<name>A0A1X2KI90_9MYCO</name>
<proteinExistence type="predicted"/>
<protein>
    <recommendedName>
        <fullName evidence="3">DUF732 domain-containing protein</fullName>
    </recommendedName>
</protein>
<dbReference type="Proteomes" id="UP000242320">
    <property type="component" value="Unassembled WGS sequence"/>
</dbReference>
<dbReference type="OrthoDB" id="4631542at2"/>
<evidence type="ECO:0000313" key="1">
    <source>
        <dbReference type="EMBL" id="OSC21201.1"/>
    </source>
</evidence>
<organism evidence="1 2">
    <name type="scientific">Mycolicibacterium vulneris</name>
    <dbReference type="NCBI Taxonomy" id="547163"/>
    <lineage>
        <taxon>Bacteria</taxon>
        <taxon>Bacillati</taxon>
        <taxon>Actinomycetota</taxon>
        <taxon>Actinomycetes</taxon>
        <taxon>Mycobacteriales</taxon>
        <taxon>Mycobacteriaceae</taxon>
        <taxon>Mycolicibacterium</taxon>
    </lineage>
</organism>
<dbReference type="RefSeq" id="WP_085293056.1">
    <property type="nucleotide sequence ID" value="NZ_NCXM01000053.1"/>
</dbReference>
<sequence>MAATVSVTVPPPAHAEPLKPLTPGEVKYLNQAHQVYAASRNPIALRSDGELLIDGRYACDKRAAGYVGVGATFVDPVLSQLAFIYLCP</sequence>
<keyword evidence="2" id="KW-1185">Reference proteome</keyword>
<evidence type="ECO:0000313" key="2">
    <source>
        <dbReference type="Proteomes" id="UP000242320"/>
    </source>
</evidence>
<dbReference type="EMBL" id="NCXM01000053">
    <property type="protein sequence ID" value="OSC21201.1"/>
    <property type="molecule type" value="Genomic_DNA"/>
</dbReference>
<accession>A0A1X2KI90</accession>
<reference evidence="1 2" key="1">
    <citation type="submission" date="2017-04" db="EMBL/GenBank/DDBJ databases">
        <title>The new phylogeny of genus Mycobacterium.</title>
        <authorList>
            <person name="Tortoli E."/>
            <person name="Trovato A."/>
            <person name="Cirillo D.M."/>
        </authorList>
    </citation>
    <scope>NUCLEOTIDE SEQUENCE [LARGE SCALE GENOMIC DNA]</scope>
    <source>
        <strain evidence="1 2">DSM 45247</strain>
    </source>
</reference>
<gene>
    <name evidence="1" type="ORF">B8W69_28615</name>
</gene>
<evidence type="ECO:0008006" key="3">
    <source>
        <dbReference type="Google" id="ProtNLM"/>
    </source>
</evidence>
<dbReference type="AlphaFoldDB" id="A0A1X2KI90"/>
<comment type="caution">
    <text evidence="1">The sequence shown here is derived from an EMBL/GenBank/DDBJ whole genome shotgun (WGS) entry which is preliminary data.</text>
</comment>